<accession>A0A368FCK9</accession>
<keyword evidence="2" id="KW-0812">Transmembrane</keyword>
<name>A0A368FCK9_ANCCA</name>
<dbReference type="EMBL" id="JOJR01001741">
    <property type="protein sequence ID" value="RCN29886.1"/>
    <property type="molecule type" value="Genomic_DNA"/>
</dbReference>
<sequence>MKHYLCYCTREECQSLPGSSSSDKSSQAAPEGQVTGNTVEKLTHGEQLVGTLHDPKVLEMTSAGCGMIGEFLKSLVGGVRSAAFLSGVDDAGVGLFLNFLFLLVVVVIHFTSYFMSDLNDSAAFDVMLVFFFVQLSKGYLCKTY</sequence>
<proteinExistence type="predicted"/>
<evidence type="ECO:0000313" key="3">
    <source>
        <dbReference type="EMBL" id="RCN29886.1"/>
    </source>
</evidence>
<feature type="transmembrane region" description="Helical" evidence="2">
    <location>
        <begin position="95"/>
        <end position="115"/>
    </location>
</feature>
<evidence type="ECO:0000313" key="4">
    <source>
        <dbReference type="Proteomes" id="UP000252519"/>
    </source>
</evidence>
<feature type="transmembrane region" description="Helical" evidence="2">
    <location>
        <begin position="121"/>
        <end position="140"/>
    </location>
</feature>
<feature type="region of interest" description="Disordered" evidence="1">
    <location>
        <begin position="14"/>
        <end position="34"/>
    </location>
</feature>
<comment type="caution">
    <text evidence="3">The sequence shown here is derived from an EMBL/GenBank/DDBJ whole genome shotgun (WGS) entry which is preliminary data.</text>
</comment>
<keyword evidence="2" id="KW-0472">Membrane</keyword>
<organism evidence="3 4">
    <name type="scientific">Ancylostoma caninum</name>
    <name type="common">Dog hookworm</name>
    <dbReference type="NCBI Taxonomy" id="29170"/>
    <lineage>
        <taxon>Eukaryota</taxon>
        <taxon>Metazoa</taxon>
        <taxon>Ecdysozoa</taxon>
        <taxon>Nematoda</taxon>
        <taxon>Chromadorea</taxon>
        <taxon>Rhabditida</taxon>
        <taxon>Rhabditina</taxon>
        <taxon>Rhabditomorpha</taxon>
        <taxon>Strongyloidea</taxon>
        <taxon>Ancylostomatidae</taxon>
        <taxon>Ancylostomatinae</taxon>
        <taxon>Ancylostoma</taxon>
    </lineage>
</organism>
<dbReference type="Proteomes" id="UP000252519">
    <property type="component" value="Unassembled WGS sequence"/>
</dbReference>
<evidence type="ECO:0000256" key="2">
    <source>
        <dbReference type="SAM" id="Phobius"/>
    </source>
</evidence>
<keyword evidence="4" id="KW-1185">Reference proteome</keyword>
<reference evidence="3 4" key="1">
    <citation type="submission" date="2014-10" db="EMBL/GenBank/DDBJ databases">
        <title>Draft genome of the hookworm Ancylostoma caninum.</title>
        <authorList>
            <person name="Mitreva M."/>
        </authorList>
    </citation>
    <scope>NUCLEOTIDE SEQUENCE [LARGE SCALE GENOMIC DNA]</scope>
    <source>
        <strain evidence="3 4">Baltimore</strain>
    </source>
</reference>
<gene>
    <name evidence="3" type="ORF">ANCCAN_24346</name>
</gene>
<feature type="compositionally biased region" description="Low complexity" evidence="1">
    <location>
        <begin position="15"/>
        <end position="26"/>
    </location>
</feature>
<protein>
    <submittedName>
        <fullName evidence="3">Uncharacterized protein</fullName>
    </submittedName>
</protein>
<dbReference type="AlphaFoldDB" id="A0A368FCK9"/>
<keyword evidence="2" id="KW-1133">Transmembrane helix</keyword>
<evidence type="ECO:0000256" key="1">
    <source>
        <dbReference type="SAM" id="MobiDB-lite"/>
    </source>
</evidence>